<dbReference type="InterPro" id="IPR023930">
    <property type="entry name" value="NirJ1"/>
</dbReference>
<dbReference type="SFLD" id="SFLDF00543">
    <property type="entry name" value="alternative_heme_biosynthesis"/>
    <property type="match status" value="1"/>
</dbReference>
<organism evidence="16 17">
    <name type="scientific">Lacrimispora amygdalina</name>
    <dbReference type="NCBI Taxonomy" id="253257"/>
    <lineage>
        <taxon>Bacteria</taxon>
        <taxon>Bacillati</taxon>
        <taxon>Bacillota</taxon>
        <taxon>Clostridia</taxon>
        <taxon>Lachnospirales</taxon>
        <taxon>Lachnospiraceae</taxon>
        <taxon>Lacrimispora</taxon>
    </lineage>
</organism>
<dbReference type="CDD" id="cd01335">
    <property type="entry name" value="Radical_SAM"/>
    <property type="match status" value="1"/>
</dbReference>
<keyword evidence="2" id="KW-0004">4Fe-4S</keyword>
<accession>A0A3E2N7J6</accession>
<evidence type="ECO:0000256" key="10">
    <source>
        <dbReference type="ARBA" id="ARBA00066739"/>
    </source>
</evidence>
<dbReference type="PANTHER" id="PTHR11228">
    <property type="entry name" value="RADICAL SAM DOMAIN PROTEIN"/>
    <property type="match status" value="1"/>
</dbReference>
<dbReference type="SFLD" id="SFLDG01067">
    <property type="entry name" value="SPASM/twitch_domain_containing"/>
    <property type="match status" value="1"/>
</dbReference>
<dbReference type="OrthoDB" id="7021155at2"/>
<dbReference type="Pfam" id="PF04055">
    <property type="entry name" value="Radical_SAM"/>
    <property type="match status" value="1"/>
</dbReference>
<dbReference type="InterPro" id="IPR050377">
    <property type="entry name" value="Radical_SAM_PqqE_MftC-like"/>
</dbReference>
<dbReference type="PROSITE" id="PS51918">
    <property type="entry name" value="RADICAL_SAM"/>
    <property type="match status" value="1"/>
</dbReference>
<evidence type="ECO:0000256" key="14">
    <source>
        <dbReference type="ARBA" id="ARBA00079192"/>
    </source>
</evidence>
<dbReference type="InterPro" id="IPR017200">
    <property type="entry name" value="PqqE-like"/>
</dbReference>
<keyword evidence="7" id="KW-0456">Lyase</keyword>
<keyword evidence="3" id="KW-0949">S-adenosyl-L-methionine</keyword>
<evidence type="ECO:0000313" key="16">
    <source>
        <dbReference type="EMBL" id="RFZ76979.1"/>
    </source>
</evidence>
<keyword evidence="4" id="KW-0479">Metal-binding</keyword>
<dbReference type="GO" id="GO:0051539">
    <property type="term" value="F:4 iron, 4 sulfur cluster binding"/>
    <property type="evidence" value="ECO:0007669"/>
    <property type="project" value="UniProtKB-KW"/>
</dbReference>
<keyword evidence="5" id="KW-0408">Iron</keyword>
<dbReference type="InterPro" id="IPR013785">
    <property type="entry name" value="Aldolase_TIM"/>
</dbReference>
<dbReference type="RefSeq" id="WP_117418945.1">
    <property type="nucleotide sequence ID" value="NZ_QOHO01000071.1"/>
</dbReference>
<dbReference type="InterPro" id="IPR034479">
    <property type="entry name" value="AhbC-like"/>
</dbReference>
<evidence type="ECO:0000256" key="3">
    <source>
        <dbReference type="ARBA" id="ARBA00022691"/>
    </source>
</evidence>
<sequence>MVGITKLLCNSDNFGDKLRYVPDASKQKYGTSTGYGPVVVWNCTNQCNLKCKHCYADSNSRKSEEELNTKEAKNLIEDLAKLHIPVLLLSGGEPLMREDIFELINYANKYNIRITISTNGTLIDKNIAKYLKKACVSYTGISLDGIGTRHDDFRGSPGSFNKSLEGIRNCLEIGQKAGLRFTINRYNYDQLNDIFALIKEEKIPRVCFYHLAYSGRGSKVISLDIENEEKRAALDLIMQKAQEFGNKVEILTVDNHADNVYLYLQAKKKYPHLADRIWELIQMNGGNRSGIAIGNIDFKGNVHADQFTWHHTFGNVKETKFSEIWTNPKNPLAIGLRDRKALLKGRCSKCCWLNVCNGNLRVRAEAVTSDFWASDPACYLTNEEIGVPEDTALI</sequence>
<evidence type="ECO:0000256" key="4">
    <source>
        <dbReference type="ARBA" id="ARBA00022723"/>
    </source>
</evidence>
<evidence type="ECO:0000256" key="6">
    <source>
        <dbReference type="ARBA" id="ARBA00023014"/>
    </source>
</evidence>
<dbReference type="SUPFAM" id="SSF102114">
    <property type="entry name" value="Radical SAM enzymes"/>
    <property type="match status" value="1"/>
</dbReference>
<dbReference type="EMBL" id="QOHO01000071">
    <property type="protein sequence ID" value="RFZ76979.1"/>
    <property type="molecule type" value="Genomic_DNA"/>
</dbReference>
<proteinExistence type="predicted"/>
<comment type="caution">
    <text evidence="16">The sequence shown here is derived from an EMBL/GenBank/DDBJ whole genome shotgun (WGS) entry which is preliminary data.</text>
</comment>
<name>A0A3E2N7J6_9FIRM</name>
<dbReference type="InterPro" id="IPR023885">
    <property type="entry name" value="4Fe4S-binding_SPASM_dom"/>
</dbReference>
<feature type="domain" description="Radical SAM core" evidence="15">
    <location>
        <begin position="33"/>
        <end position="247"/>
    </location>
</feature>
<dbReference type="PIRSF" id="PIRSF037420">
    <property type="entry name" value="PQQ_syn_pqqE"/>
    <property type="match status" value="1"/>
</dbReference>
<dbReference type="SFLD" id="SFLDG01385">
    <property type="entry name" value="heme_carboxy_lyase_like"/>
    <property type="match status" value="1"/>
</dbReference>
<evidence type="ECO:0000256" key="1">
    <source>
        <dbReference type="ARBA" id="ARBA00001966"/>
    </source>
</evidence>
<dbReference type="CDD" id="cd21123">
    <property type="entry name" value="SPASM_MftC-like"/>
    <property type="match status" value="1"/>
</dbReference>
<dbReference type="GO" id="GO:0003824">
    <property type="term" value="F:catalytic activity"/>
    <property type="evidence" value="ECO:0007669"/>
    <property type="project" value="InterPro"/>
</dbReference>
<dbReference type="SFLD" id="SFLDG01386">
    <property type="entry name" value="main_SPASM_domain-containing"/>
    <property type="match status" value="1"/>
</dbReference>
<dbReference type="AlphaFoldDB" id="A0A3E2N7J6"/>
<dbReference type="Proteomes" id="UP000260680">
    <property type="component" value="Unassembled WGS sequence"/>
</dbReference>
<dbReference type="InterPro" id="IPR058240">
    <property type="entry name" value="rSAM_sf"/>
</dbReference>
<evidence type="ECO:0000256" key="5">
    <source>
        <dbReference type="ARBA" id="ARBA00023004"/>
    </source>
</evidence>
<dbReference type="EC" id="1.3.98.7" evidence="10"/>
<dbReference type="Gene3D" id="3.20.20.70">
    <property type="entry name" value="Aldolase class I"/>
    <property type="match status" value="1"/>
</dbReference>
<evidence type="ECO:0000256" key="7">
    <source>
        <dbReference type="ARBA" id="ARBA00023239"/>
    </source>
</evidence>
<dbReference type="InterPro" id="IPR007197">
    <property type="entry name" value="rSAM"/>
</dbReference>
<dbReference type="GO" id="GO:0046872">
    <property type="term" value="F:metal ion binding"/>
    <property type="evidence" value="ECO:0007669"/>
    <property type="project" value="UniProtKB-KW"/>
</dbReference>
<dbReference type="EC" id="4.1.99.26" evidence="11"/>
<comment type="cofactor">
    <cofactor evidence="1">
        <name>[4Fe-4S] cluster</name>
        <dbReference type="ChEBI" id="CHEBI:49883"/>
    </cofactor>
</comment>
<gene>
    <name evidence="16" type="primary">nirJ1</name>
    <name evidence="16" type="ORF">DS742_21130</name>
</gene>
<dbReference type="GO" id="GO:0006783">
    <property type="term" value="P:heme biosynthetic process"/>
    <property type="evidence" value="ECO:0007669"/>
    <property type="project" value="TreeGrafter"/>
</dbReference>
<evidence type="ECO:0000256" key="8">
    <source>
        <dbReference type="ARBA" id="ARBA00051525"/>
    </source>
</evidence>
<comment type="catalytic activity">
    <reaction evidence="8">
        <text>[mycofactocin precursor peptide]-C-terminal glycyl-L-valyl-L-tyrosine + S-adenosyl-L-methionine = [mycofactocin precursor peptide]-C-terminal glycyl-N-{[2-(4-hydroxyphenyl)ethenyl]-3-methylbutanamide} + 5'-deoxyadenosine + L-methionine + CO2</text>
        <dbReference type="Rhea" id="RHEA:65492"/>
        <dbReference type="Rhea" id="RHEA-COMP:16815"/>
        <dbReference type="Rhea" id="RHEA-COMP:16816"/>
        <dbReference type="ChEBI" id="CHEBI:16526"/>
        <dbReference type="ChEBI" id="CHEBI:17319"/>
        <dbReference type="ChEBI" id="CHEBI:57844"/>
        <dbReference type="ChEBI" id="CHEBI:59789"/>
        <dbReference type="ChEBI" id="CHEBI:156515"/>
        <dbReference type="ChEBI" id="CHEBI:156517"/>
        <dbReference type="EC" id="1.3.98.7"/>
    </reaction>
</comment>
<evidence type="ECO:0000256" key="11">
    <source>
        <dbReference type="ARBA" id="ARBA00066804"/>
    </source>
</evidence>
<dbReference type="NCBIfam" id="TIGR04054">
    <property type="entry name" value="rSAM_NirJ1"/>
    <property type="match status" value="1"/>
</dbReference>
<protein>
    <recommendedName>
        <fullName evidence="12">Mycofactocin maturase MftC</fullName>
        <ecNumber evidence="10">1.3.98.7</ecNumber>
        <ecNumber evidence="11">4.1.99.26</ecNumber>
    </recommendedName>
    <alternativeName>
        <fullName evidence="14">[Mycofactocin precursor peptide]-pyrrolidinone derivative synthase</fullName>
    </alternativeName>
    <alternativeName>
        <fullName evidence="13">[Mycofactocin precursor peptide]-tyrosine decarboxylase</fullName>
    </alternativeName>
</protein>
<evidence type="ECO:0000256" key="9">
    <source>
        <dbReference type="ARBA" id="ARBA00051925"/>
    </source>
</evidence>
<dbReference type="InterPro" id="IPR034480">
    <property type="entry name" value="Heme_synthase-like"/>
</dbReference>
<evidence type="ECO:0000313" key="17">
    <source>
        <dbReference type="Proteomes" id="UP000260680"/>
    </source>
</evidence>
<evidence type="ECO:0000256" key="12">
    <source>
        <dbReference type="ARBA" id="ARBA00074337"/>
    </source>
</evidence>
<dbReference type="SFLD" id="SFLDS00029">
    <property type="entry name" value="Radical_SAM"/>
    <property type="match status" value="1"/>
</dbReference>
<evidence type="ECO:0000259" key="15">
    <source>
        <dbReference type="PROSITE" id="PS51918"/>
    </source>
</evidence>
<dbReference type="FunFam" id="3.20.20.70:FF:000188">
    <property type="entry name" value="Mycofactocin radical SAM maturase MftC"/>
    <property type="match status" value="1"/>
</dbReference>
<evidence type="ECO:0000256" key="13">
    <source>
        <dbReference type="ARBA" id="ARBA00077306"/>
    </source>
</evidence>
<dbReference type="NCBIfam" id="TIGR04085">
    <property type="entry name" value="rSAM_more_4Fe4S"/>
    <property type="match status" value="1"/>
</dbReference>
<keyword evidence="6" id="KW-0411">Iron-sulfur</keyword>
<evidence type="ECO:0000256" key="2">
    <source>
        <dbReference type="ARBA" id="ARBA00022485"/>
    </source>
</evidence>
<reference evidence="16 17" key="1">
    <citation type="submission" date="2018-07" db="EMBL/GenBank/DDBJ databases">
        <title>New species, Clostridium PI-S10-A1B.</title>
        <authorList>
            <person name="Krishna G."/>
            <person name="Summeta K."/>
            <person name="Shikha S."/>
            <person name="Prabhu P.B."/>
            <person name="Suresh K."/>
        </authorList>
    </citation>
    <scope>NUCLEOTIDE SEQUENCE [LARGE SCALE GENOMIC DNA]</scope>
    <source>
        <strain evidence="16 17">PI-S10-A1B</strain>
    </source>
</reference>
<dbReference type="InterPro" id="IPR006638">
    <property type="entry name" value="Elp3/MiaA/NifB-like_rSAM"/>
</dbReference>
<dbReference type="PANTHER" id="PTHR11228:SF7">
    <property type="entry name" value="PQQA PEPTIDE CYCLASE"/>
    <property type="match status" value="1"/>
</dbReference>
<dbReference type="SMART" id="SM00729">
    <property type="entry name" value="Elp3"/>
    <property type="match status" value="1"/>
</dbReference>
<comment type="catalytic activity">
    <reaction evidence="9">
        <text>[mycofactocin precursor peptide]-C-terminal glycyl-N-{[2-(4-hydroxyphenyl)ethenyl]-3-methylbutanamide} + AH2 + S-adenosyl-L-methionine = [mycofactocin precursor peptide]-C-terminal glycyl-N-{5-[(4-hydroxyphenyl)methyl]-4,4-dimethyl-2-oxopyrrolidin-3-yl}acetamide + 5'-deoxyadenosine + L-methionine + A + H(+)</text>
        <dbReference type="Rhea" id="RHEA:65500"/>
        <dbReference type="Rhea" id="RHEA-COMP:16816"/>
        <dbReference type="Rhea" id="RHEA-COMP:16818"/>
        <dbReference type="ChEBI" id="CHEBI:13193"/>
        <dbReference type="ChEBI" id="CHEBI:15378"/>
        <dbReference type="ChEBI" id="CHEBI:17319"/>
        <dbReference type="ChEBI" id="CHEBI:17499"/>
        <dbReference type="ChEBI" id="CHEBI:57844"/>
        <dbReference type="ChEBI" id="CHEBI:59789"/>
        <dbReference type="ChEBI" id="CHEBI:156517"/>
        <dbReference type="ChEBI" id="CHEBI:156518"/>
        <dbReference type="EC" id="4.1.99.26"/>
    </reaction>
</comment>